<evidence type="ECO:0000313" key="4">
    <source>
        <dbReference type="Proteomes" id="UP001176940"/>
    </source>
</evidence>
<reference evidence="3" key="1">
    <citation type="submission" date="2023-07" db="EMBL/GenBank/DDBJ databases">
        <authorList>
            <person name="Stuckert A."/>
        </authorList>
    </citation>
    <scope>NUCLEOTIDE SEQUENCE</scope>
</reference>
<dbReference type="InterPro" id="IPR000953">
    <property type="entry name" value="Chromo/chromo_shadow_dom"/>
</dbReference>
<dbReference type="Pfam" id="PF26215">
    <property type="entry name" value="HTH_animal"/>
    <property type="match status" value="1"/>
</dbReference>
<sequence>MKVSSRKFKPRFIGPYKISEIINPVSFRLALPPSFAIHNVFHISLLRRYVVPVVPSVDPPAPVLVEGELEYVVEKILDSRFSRRKLQYLVKWKGYGQEDNSWVVASDVHATDLVCAFHLARPDRPGGSDLRQGQGGILYVWRKEGLSIITDADSLLSVFETLPSFVRDTTDVLKRLDGLILDDDVVCHLRRPPLPTAPGNGDGGVLCAFVRQFCSWAVGEGIRSLTHLVTARFISWLRYIDDILFIWQGSASQLESFLCRLNSNIFNIKLTWKYSQTTVDFLDLQISKLNYGSVSTDIFRKATATNSLLHFTSSHPPKLKSSIPIGQFLRARRICSDDTAFHVQARDLRQRFKNRGYPNQDISPARSTLLSKPSCKKNKTCADATPRFITKFNSNWTEINQIFKKHWSVSAGRQRFAATTHALPFYHLAQIPDLGTKEFSNAKGDKIFKIVHHITCDTEAVCISCQLPLWLHIRGSLKIRIQEHVRDIKNAVACSEPHLLKPIARHFFDTHECNPRGLSVRGIDRVYMGIRGGNLKQKLLQKETRWIVTLDTLSPNGLNETISFKSFL</sequence>
<dbReference type="CDD" id="cd00024">
    <property type="entry name" value="CD_CSD"/>
    <property type="match status" value="1"/>
</dbReference>
<protein>
    <recommendedName>
        <fullName evidence="2">Chromo domain-containing protein</fullName>
    </recommendedName>
</protein>
<dbReference type="Proteomes" id="UP001176940">
    <property type="component" value="Unassembled WGS sequence"/>
</dbReference>
<comment type="caution">
    <text evidence="3">The sequence shown here is derived from an EMBL/GenBank/DDBJ whole genome shotgun (WGS) entry which is preliminary data.</text>
</comment>
<comment type="subcellular location">
    <subcellularLocation>
        <location evidence="1">Nucleus</location>
    </subcellularLocation>
</comment>
<dbReference type="Pfam" id="PF24626">
    <property type="entry name" value="SH3_Tf2-1"/>
    <property type="match status" value="1"/>
</dbReference>
<dbReference type="SUPFAM" id="SSF54160">
    <property type="entry name" value="Chromo domain-like"/>
    <property type="match status" value="1"/>
</dbReference>
<organism evidence="3 4">
    <name type="scientific">Ranitomeya imitator</name>
    <name type="common">mimic poison frog</name>
    <dbReference type="NCBI Taxonomy" id="111125"/>
    <lineage>
        <taxon>Eukaryota</taxon>
        <taxon>Metazoa</taxon>
        <taxon>Chordata</taxon>
        <taxon>Craniata</taxon>
        <taxon>Vertebrata</taxon>
        <taxon>Euteleostomi</taxon>
        <taxon>Amphibia</taxon>
        <taxon>Batrachia</taxon>
        <taxon>Anura</taxon>
        <taxon>Neobatrachia</taxon>
        <taxon>Hyloidea</taxon>
        <taxon>Dendrobatidae</taxon>
        <taxon>Dendrobatinae</taxon>
        <taxon>Ranitomeya</taxon>
    </lineage>
</organism>
<dbReference type="EMBL" id="CAUEEQ010011337">
    <property type="protein sequence ID" value="CAJ0935514.1"/>
    <property type="molecule type" value="Genomic_DNA"/>
</dbReference>
<dbReference type="InterPro" id="IPR016197">
    <property type="entry name" value="Chromo-like_dom_sf"/>
</dbReference>
<dbReference type="Pfam" id="PF00385">
    <property type="entry name" value="Chromo"/>
    <property type="match status" value="1"/>
</dbReference>
<dbReference type="SMART" id="SM00298">
    <property type="entry name" value="CHROMO"/>
    <property type="match status" value="1"/>
</dbReference>
<dbReference type="PANTHER" id="PTHR21301:SF12">
    <property type="match status" value="1"/>
</dbReference>
<evidence type="ECO:0000259" key="2">
    <source>
        <dbReference type="PROSITE" id="PS50013"/>
    </source>
</evidence>
<dbReference type="InterPro" id="IPR056924">
    <property type="entry name" value="SH3_Tf2-1"/>
</dbReference>
<proteinExistence type="predicted"/>
<dbReference type="PANTHER" id="PTHR21301">
    <property type="entry name" value="REVERSE TRANSCRIPTASE"/>
    <property type="match status" value="1"/>
</dbReference>
<evidence type="ECO:0000256" key="1">
    <source>
        <dbReference type="ARBA" id="ARBA00004123"/>
    </source>
</evidence>
<feature type="domain" description="Chromo" evidence="2">
    <location>
        <begin position="71"/>
        <end position="118"/>
    </location>
</feature>
<dbReference type="Gene3D" id="2.40.50.40">
    <property type="match status" value="1"/>
</dbReference>
<dbReference type="PROSITE" id="PS50013">
    <property type="entry name" value="CHROMO_2"/>
    <property type="match status" value="1"/>
</dbReference>
<dbReference type="InterPro" id="IPR058912">
    <property type="entry name" value="HTH_animal"/>
</dbReference>
<evidence type="ECO:0000313" key="3">
    <source>
        <dbReference type="EMBL" id="CAJ0935514.1"/>
    </source>
</evidence>
<accession>A0ABN9LD98</accession>
<name>A0ABN9LD98_9NEOB</name>
<dbReference type="InterPro" id="IPR023780">
    <property type="entry name" value="Chromo_domain"/>
</dbReference>
<keyword evidence="4" id="KW-1185">Reference proteome</keyword>
<gene>
    <name evidence="3" type="ORF">RIMI_LOCUS6346809</name>
</gene>